<organism evidence="1 2">
    <name type="scientific">Abyssibacter profundi</name>
    <dbReference type="NCBI Taxonomy" id="2182787"/>
    <lineage>
        <taxon>Bacteria</taxon>
        <taxon>Pseudomonadati</taxon>
        <taxon>Pseudomonadota</taxon>
        <taxon>Gammaproteobacteria</taxon>
        <taxon>Chromatiales</taxon>
        <taxon>Oceanococcaceae</taxon>
        <taxon>Abyssibacter</taxon>
    </lineage>
</organism>
<keyword evidence="2" id="KW-1185">Reference proteome</keyword>
<dbReference type="OrthoDB" id="8592135at2"/>
<proteinExistence type="predicted"/>
<comment type="caution">
    <text evidence="1">The sequence shown here is derived from an EMBL/GenBank/DDBJ whole genome shotgun (WGS) entry which is preliminary data.</text>
</comment>
<reference evidence="1 2" key="1">
    <citation type="submission" date="2018-05" db="EMBL/GenBank/DDBJ databases">
        <title>Abyssibacter profundi OUC007T gen. nov., sp. nov, a marine bacterium isolated from seawater of the Mariana Trench.</title>
        <authorList>
            <person name="Zhou S."/>
        </authorList>
    </citation>
    <scope>NUCLEOTIDE SEQUENCE [LARGE SCALE GENOMIC DNA]</scope>
    <source>
        <strain evidence="1 2">OUC007</strain>
    </source>
</reference>
<protein>
    <recommendedName>
        <fullName evidence="3">DUF1353 domain-containing protein</fullName>
    </recommendedName>
</protein>
<evidence type="ECO:0000313" key="1">
    <source>
        <dbReference type="EMBL" id="PWN56130.1"/>
    </source>
</evidence>
<dbReference type="AlphaFoldDB" id="A0A363UL28"/>
<accession>A0A363UL28</accession>
<name>A0A363UL28_9GAMM</name>
<evidence type="ECO:0000313" key="2">
    <source>
        <dbReference type="Proteomes" id="UP000251800"/>
    </source>
</evidence>
<evidence type="ECO:0008006" key="3">
    <source>
        <dbReference type="Google" id="ProtNLM"/>
    </source>
</evidence>
<dbReference type="EMBL" id="QEQK01000007">
    <property type="protein sequence ID" value="PWN56130.1"/>
    <property type="molecule type" value="Genomic_DNA"/>
</dbReference>
<gene>
    <name evidence="1" type="ORF">DEH80_09330</name>
</gene>
<dbReference type="Proteomes" id="UP000251800">
    <property type="component" value="Unassembled WGS sequence"/>
</dbReference>
<sequence length="131" mass="15329">MRYQRRRRYKYTLTSRYTHPTDLLPSQAIQRRYLQLDADGLLTIQPGYAWDGPSGPTLDTPSFMRGSLVHDALYQLMREGDLPIEARQRADALLRDICLAAGMWPLRARYVYWFVRRFGARHAGDQTRRAP</sequence>